<name>A0A1L9SJY5_9EURO</name>
<organism evidence="2 3">
    <name type="scientific">Penicilliopsis zonata CBS 506.65</name>
    <dbReference type="NCBI Taxonomy" id="1073090"/>
    <lineage>
        <taxon>Eukaryota</taxon>
        <taxon>Fungi</taxon>
        <taxon>Dikarya</taxon>
        <taxon>Ascomycota</taxon>
        <taxon>Pezizomycotina</taxon>
        <taxon>Eurotiomycetes</taxon>
        <taxon>Eurotiomycetidae</taxon>
        <taxon>Eurotiales</taxon>
        <taxon>Aspergillaceae</taxon>
        <taxon>Penicilliopsis</taxon>
    </lineage>
</organism>
<dbReference type="GO" id="GO:0004525">
    <property type="term" value="F:ribonuclease III activity"/>
    <property type="evidence" value="ECO:0007669"/>
    <property type="project" value="InterPro"/>
</dbReference>
<evidence type="ECO:0008006" key="4">
    <source>
        <dbReference type="Google" id="ProtNLM"/>
    </source>
</evidence>
<dbReference type="SUPFAM" id="SSF69065">
    <property type="entry name" value="RNase III domain-like"/>
    <property type="match status" value="1"/>
</dbReference>
<proteinExistence type="predicted"/>
<keyword evidence="3" id="KW-1185">Reference proteome</keyword>
<evidence type="ECO:0000313" key="2">
    <source>
        <dbReference type="EMBL" id="OJJ47413.1"/>
    </source>
</evidence>
<dbReference type="VEuPathDB" id="FungiDB:ASPZODRAFT_142143"/>
<accession>A0A1L9SJY5</accession>
<dbReference type="GeneID" id="34611287"/>
<dbReference type="Gene3D" id="1.10.1520.10">
    <property type="entry name" value="Ribonuclease III domain"/>
    <property type="match status" value="1"/>
</dbReference>
<dbReference type="InterPro" id="IPR036389">
    <property type="entry name" value="RNase_III_sf"/>
</dbReference>
<gene>
    <name evidence="2" type="ORF">ASPZODRAFT_142143</name>
</gene>
<sequence>MASEQIFRAERILNHEFHSKNLIREALTAAGAEQDNYDGNRRLAQGGMALTTFLLNIEGIASRLTPSEIFHHRARLSNIKHCAMVTIRCGIDRCINYNPRSGQFSQKVLAKALNAVIAAVFLDSNWDLKLCSRTLQHIGFFTVENGAVDPGQLSLPAIENGGNTRGTMIHPVLLPPSNVGNEDYVDLASSGVNLDMYDCVSADISIFSSATAPNAAGLKPRDCGLLDRLIDQPQHGDPGNQHVSQALSPRPAKRKRVESQPIAPSSTTLVARKRSNMSWNNKSLTGEDGKQTTLGRIFTIVASPQAIAVLQAAVKSIRSHCEPDWFRNYQAQSLPERYKMIEACDRRIASYHFLRRFHILNLYQEFAGSRKQEPWSVRLTTPSDFRTQARKAGNPENLADSDITKKMMKAIFPDLSPSAGQEYNKRYKYVTKIRRLGHRLMLMADKFGSGVIYLLPAHSLTGASEVLVSDDMILESSNETFSAFLGFLDASQGPNLRLFSDRVYRMLHSVLSGHRHLFDILAVEEVSEQEILAEEKWSHRLLSILG</sequence>
<protein>
    <recommendedName>
        <fullName evidence="4">RNase III domain-containing protein</fullName>
    </recommendedName>
</protein>
<dbReference type="RefSeq" id="XP_022581923.1">
    <property type="nucleotide sequence ID" value="XM_022724822.1"/>
</dbReference>
<feature type="region of interest" description="Disordered" evidence="1">
    <location>
        <begin position="229"/>
        <end position="267"/>
    </location>
</feature>
<dbReference type="GO" id="GO:0006396">
    <property type="term" value="P:RNA processing"/>
    <property type="evidence" value="ECO:0007669"/>
    <property type="project" value="InterPro"/>
</dbReference>
<dbReference type="AlphaFoldDB" id="A0A1L9SJY5"/>
<dbReference type="OrthoDB" id="67027at2759"/>
<dbReference type="EMBL" id="KV878341">
    <property type="protein sequence ID" value="OJJ47413.1"/>
    <property type="molecule type" value="Genomic_DNA"/>
</dbReference>
<reference evidence="3" key="1">
    <citation type="journal article" date="2017" name="Genome Biol.">
        <title>Comparative genomics reveals high biological diversity and specific adaptations in the industrially and medically important fungal genus Aspergillus.</title>
        <authorList>
            <person name="de Vries R.P."/>
            <person name="Riley R."/>
            <person name="Wiebenga A."/>
            <person name="Aguilar-Osorio G."/>
            <person name="Amillis S."/>
            <person name="Uchima C.A."/>
            <person name="Anderluh G."/>
            <person name="Asadollahi M."/>
            <person name="Askin M."/>
            <person name="Barry K."/>
            <person name="Battaglia E."/>
            <person name="Bayram O."/>
            <person name="Benocci T."/>
            <person name="Braus-Stromeyer S.A."/>
            <person name="Caldana C."/>
            <person name="Canovas D."/>
            <person name="Cerqueira G.C."/>
            <person name="Chen F."/>
            <person name="Chen W."/>
            <person name="Choi C."/>
            <person name="Clum A."/>
            <person name="Dos Santos R.A."/>
            <person name="Damasio A.R."/>
            <person name="Diallinas G."/>
            <person name="Emri T."/>
            <person name="Fekete E."/>
            <person name="Flipphi M."/>
            <person name="Freyberg S."/>
            <person name="Gallo A."/>
            <person name="Gournas C."/>
            <person name="Habgood R."/>
            <person name="Hainaut M."/>
            <person name="Harispe M.L."/>
            <person name="Henrissat B."/>
            <person name="Hilden K.S."/>
            <person name="Hope R."/>
            <person name="Hossain A."/>
            <person name="Karabika E."/>
            <person name="Karaffa L."/>
            <person name="Karanyi Z."/>
            <person name="Krasevec N."/>
            <person name="Kuo A."/>
            <person name="Kusch H."/>
            <person name="LaButti K."/>
            <person name="Lagendijk E.L."/>
            <person name="Lapidus A."/>
            <person name="Levasseur A."/>
            <person name="Lindquist E."/>
            <person name="Lipzen A."/>
            <person name="Logrieco A.F."/>
            <person name="MacCabe A."/>
            <person name="Maekelae M.R."/>
            <person name="Malavazi I."/>
            <person name="Melin P."/>
            <person name="Meyer V."/>
            <person name="Mielnichuk N."/>
            <person name="Miskei M."/>
            <person name="Molnar A.P."/>
            <person name="Mule G."/>
            <person name="Ngan C.Y."/>
            <person name="Orejas M."/>
            <person name="Orosz E."/>
            <person name="Ouedraogo J.P."/>
            <person name="Overkamp K.M."/>
            <person name="Park H.-S."/>
            <person name="Perrone G."/>
            <person name="Piumi F."/>
            <person name="Punt P.J."/>
            <person name="Ram A.F."/>
            <person name="Ramon A."/>
            <person name="Rauscher S."/>
            <person name="Record E."/>
            <person name="Riano-Pachon D.M."/>
            <person name="Robert V."/>
            <person name="Roehrig J."/>
            <person name="Ruller R."/>
            <person name="Salamov A."/>
            <person name="Salih N.S."/>
            <person name="Samson R.A."/>
            <person name="Sandor E."/>
            <person name="Sanguinetti M."/>
            <person name="Schuetze T."/>
            <person name="Sepcic K."/>
            <person name="Shelest E."/>
            <person name="Sherlock G."/>
            <person name="Sophianopoulou V."/>
            <person name="Squina F.M."/>
            <person name="Sun H."/>
            <person name="Susca A."/>
            <person name="Todd R.B."/>
            <person name="Tsang A."/>
            <person name="Unkles S.E."/>
            <person name="van de Wiele N."/>
            <person name="van Rossen-Uffink D."/>
            <person name="Oliveira J.V."/>
            <person name="Vesth T.C."/>
            <person name="Visser J."/>
            <person name="Yu J.-H."/>
            <person name="Zhou M."/>
            <person name="Andersen M.R."/>
            <person name="Archer D.B."/>
            <person name="Baker S.E."/>
            <person name="Benoit I."/>
            <person name="Brakhage A.A."/>
            <person name="Braus G.H."/>
            <person name="Fischer R."/>
            <person name="Frisvad J.C."/>
            <person name="Goldman G.H."/>
            <person name="Houbraken J."/>
            <person name="Oakley B."/>
            <person name="Pocsi I."/>
            <person name="Scazzocchio C."/>
            <person name="Seiboth B."/>
            <person name="vanKuyk P.A."/>
            <person name="Wortman J."/>
            <person name="Dyer P.S."/>
            <person name="Grigoriev I.V."/>
        </authorList>
    </citation>
    <scope>NUCLEOTIDE SEQUENCE [LARGE SCALE GENOMIC DNA]</scope>
    <source>
        <strain evidence="3">CBS 506.65</strain>
    </source>
</reference>
<evidence type="ECO:0000256" key="1">
    <source>
        <dbReference type="SAM" id="MobiDB-lite"/>
    </source>
</evidence>
<evidence type="ECO:0000313" key="3">
    <source>
        <dbReference type="Proteomes" id="UP000184188"/>
    </source>
</evidence>
<dbReference type="Proteomes" id="UP000184188">
    <property type="component" value="Unassembled WGS sequence"/>
</dbReference>